<evidence type="ECO:0000256" key="1">
    <source>
        <dbReference type="ARBA" id="ARBA00004123"/>
    </source>
</evidence>
<evidence type="ECO:0000259" key="7">
    <source>
        <dbReference type="PROSITE" id="PS50888"/>
    </source>
</evidence>
<dbReference type="SMART" id="SM00353">
    <property type="entry name" value="HLH"/>
    <property type="match status" value="1"/>
</dbReference>
<dbReference type="GO" id="GO:0046983">
    <property type="term" value="F:protein dimerization activity"/>
    <property type="evidence" value="ECO:0007669"/>
    <property type="project" value="InterPro"/>
</dbReference>
<dbReference type="GO" id="GO:1990837">
    <property type="term" value="F:sequence-specific double-stranded DNA binding"/>
    <property type="evidence" value="ECO:0007669"/>
    <property type="project" value="UniProtKB-ARBA"/>
</dbReference>
<evidence type="ECO:0000313" key="9">
    <source>
        <dbReference type="EMBL" id="JAI57323.1"/>
    </source>
</evidence>
<reference evidence="9" key="1">
    <citation type="submission" date="2015-09" db="EMBL/GenBank/DDBJ databases">
        <title>Scylla olivacea transcriptome.</title>
        <authorList>
            <person name="Ikhwanuddin M."/>
        </authorList>
    </citation>
    <scope>NUCLEOTIDE SEQUENCE</scope>
</reference>
<dbReference type="PANTHER" id="PTHR10985">
    <property type="entry name" value="BASIC HELIX-LOOP-HELIX TRANSCRIPTION FACTOR, HES-RELATED"/>
    <property type="match status" value="1"/>
</dbReference>
<dbReference type="InterPro" id="IPR011598">
    <property type="entry name" value="bHLH_dom"/>
</dbReference>
<keyword evidence="2" id="KW-0805">Transcription regulation</keyword>
<evidence type="ECO:0000256" key="5">
    <source>
        <dbReference type="ARBA" id="ARBA00023242"/>
    </source>
</evidence>
<dbReference type="Gene3D" id="4.10.280.10">
    <property type="entry name" value="Helix-loop-helix DNA-binding domain"/>
    <property type="match status" value="1"/>
</dbReference>
<feature type="compositionally biased region" description="Acidic residues" evidence="6">
    <location>
        <begin position="47"/>
        <end position="64"/>
    </location>
</feature>
<sequence>MEGHSSVEVGRHAGADAGETEVCRSSKPKQQLFPKPQQQRQWSYLDQETDCPNEDEEEEEDTYPDEMTAGSSISSSHRAASVSPQACSMNRKSNKPLMEKKRRQRINRCLNDLKSLVLEGKNKDPSQYSKLEKADILEMTVRHVQALHRLGVGRLSSGGRVLGGDEEGKYRAGFTHCVTEVDKYLRYLSGLGDLPQDVHKKLFAHLNSIATSVTSNVNASTTTVQNSVNVMTNPMPFILVLNTTPSQPPATIAIPEAAGNSLGAQPAVTLVTTSKLDSIDSAVPRGGGPQMMSQHVNGGDVTLVLPPTHQVTPQMSHARNQPSAALQASAPVLTAILTSDRGRCVPPTVVQPPALSTSSEDSALGPDILDTSDSDMSSSGLSTPLSSMSSAGSPAPADDAGRSSPRRPAGSRSPPFKPHNWSSGVFREELGGSSCHSRPAVRRHPVLAPKPTQGGWPQCPAPLPNTSKKRKDKSPPPPPAEPQSMWRPWH</sequence>
<dbReference type="SUPFAM" id="SSF47459">
    <property type="entry name" value="HLH, helix-loop-helix DNA-binding domain"/>
    <property type="match status" value="1"/>
</dbReference>
<dbReference type="SMART" id="SM00511">
    <property type="entry name" value="ORANGE"/>
    <property type="match status" value="1"/>
</dbReference>
<name>A0A0P4VWP4_SCYOL</name>
<feature type="compositionally biased region" description="Low complexity" evidence="6">
    <location>
        <begin position="369"/>
        <end position="414"/>
    </location>
</feature>
<keyword evidence="4" id="KW-0804">Transcription</keyword>
<accession>A0A0P4VWP4</accession>
<dbReference type="Gene3D" id="6.10.250.980">
    <property type="match status" value="1"/>
</dbReference>
<proteinExistence type="predicted"/>
<dbReference type="CDD" id="cd11410">
    <property type="entry name" value="bHLH_O_HES"/>
    <property type="match status" value="1"/>
</dbReference>
<dbReference type="PROSITE" id="PS50888">
    <property type="entry name" value="BHLH"/>
    <property type="match status" value="1"/>
</dbReference>
<dbReference type="InterPro" id="IPR036638">
    <property type="entry name" value="HLH_DNA-bd_sf"/>
</dbReference>
<feature type="compositionally biased region" description="Low complexity" evidence="6">
    <location>
        <begin position="28"/>
        <end position="41"/>
    </location>
</feature>
<feature type="compositionally biased region" description="Basic and acidic residues" evidence="6">
    <location>
        <begin position="1"/>
        <end position="14"/>
    </location>
</feature>
<evidence type="ECO:0000256" key="3">
    <source>
        <dbReference type="ARBA" id="ARBA00023125"/>
    </source>
</evidence>
<feature type="region of interest" description="Disordered" evidence="6">
    <location>
        <begin position="343"/>
        <end position="490"/>
    </location>
</feature>
<dbReference type="FunFam" id="4.10.280.10:FF:000009">
    <property type="entry name" value="Transcription factor HES-1"/>
    <property type="match status" value="1"/>
</dbReference>
<comment type="subcellular location">
    <subcellularLocation>
        <location evidence="1">Nucleus</location>
    </subcellularLocation>
</comment>
<dbReference type="GO" id="GO:0006355">
    <property type="term" value="P:regulation of DNA-templated transcription"/>
    <property type="evidence" value="ECO:0007669"/>
    <property type="project" value="InterPro"/>
</dbReference>
<evidence type="ECO:0000259" key="8">
    <source>
        <dbReference type="PROSITE" id="PS51054"/>
    </source>
</evidence>
<dbReference type="EMBL" id="GDRN01108055">
    <property type="protein sequence ID" value="JAI57323.1"/>
    <property type="molecule type" value="Transcribed_RNA"/>
</dbReference>
<feature type="domain" description="BHLH" evidence="7">
    <location>
        <begin position="90"/>
        <end position="147"/>
    </location>
</feature>
<protein>
    <recommendedName>
        <fullName evidence="10">BHLH domain-containing protein</fullName>
    </recommendedName>
</protein>
<evidence type="ECO:0000256" key="4">
    <source>
        <dbReference type="ARBA" id="ARBA00023163"/>
    </source>
</evidence>
<dbReference type="Pfam" id="PF07527">
    <property type="entry name" value="Hairy_orange"/>
    <property type="match status" value="1"/>
</dbReference>
<feature type="region of interest" description="Disordered" evidence="6">
    <location>
        <begin position="1"/>
        <end position="90"/>
    </location>
</feature>
<dbReference type="GO" id="GO:0005634">
    <property type="term" value="C:nucleus"/>
    <property type="evidence" value="ECO:0007669"/>
    <property type="project" value="UniProtKB-SubCell"/>
</dbReference>
<dbReference type="InterPro" id="IPR050370">
    <property type="entry name" value="HES_HEY"/>
</dbReference>
<dbReference type="Pfam" id="PF00010">
    <property type="entry name" value="HLH"/>
    <property type="match status" value="1"/>
</dbReference>
<keyword evidence="5" id="KW-0539">Nucleus</keyword>
<organism evidence="9">
    <name type="scientific">Scylla olivacea</name>
    <name type="common">Orange mud crab</name>
    <name type="synonym">Cancer olivacea</name>
    <dbReference type="NCBI Taxonomy" id="85551"/>
    <lineage>
        <taxon>Eukaryota</taxon>
        <taxon>Metazoa</taxon>
        <taxon>Ecdysozoa</taxon>
        <taxon>Arthropoda</taxon>
        <taxon>Crustacea</taxon>
        <taxon>Multicrustacea</taxon>
        <taxon>Malacostraca</taxon>
        <taxon>Eumalacostraca</taxon>
        <taxon>Eucarida</taxon>
        <taxon>Decapoda</taxon>
        <taxon>Pleocyemata</taxon>
        <taxon>Brachyura</taxon>
        <taxon>Eubrachyura</taxon>
        <taxon>Portunoidea</taxon>
        <taxon>Portunidae</taxon>
        <taxon>Portuninae</taxon>
        <taxon>Scylla</taxon>
    </lineage>
</organism>
<evidence type="ECO:0000256" key="2">
    <source>
        <dbReference type="ARBA" id="ARBA00023015"/>
    </source>
</evidence>
<dbReference type="SUPFAM" id="SSF158457">
    <property type="entry name" value="Orange domain-like"/>
    <property type="match status" value="1"/>
</dbReference>
<feature type="compositionally biased region" description="Low complexity" evidence="6">
    <location>
        <begin position="65"/>
        <end position="83"/>
    </location>
</feature>
<keyword evidence="3" id="KW-0238">DNA-binding</keyword>
<feature type="domain" description="Orange" evidence="8">
    <location>
        <begin position="170"/>
        <end position="206"/>
    </location>
</feature>
<dbReference type="AlphaFoldDB" id="A0A0P4VWP4"/>
<dbReference type="PROSITE" id="PS51054">
    <property type="entry name" value="ORANGE"/>
    <property type="match status" value="1"/>
</dbReference>
<dbReference type="InterPro" id="IPR003650">
    <property type="entry name" value="Orange_dom"/>
</dbReference>
<evidence type="ECO:0008006" key="10">
    <source>
        <dbReference type="Google" id="ProtNLM"/>
    </source>
</evidence>
<evidence type="ECO:0000256" key="6">
    <source>
        <dbReference type="SAM" id="MobiDB-lite"/>
    </source>
</evidence>